<dbReference type="Pfam" id="PF25508">
    <property type="entry name" value="TRPM2"/>
    <property type="match status" value="1"/>
</dbReference>
<evidence type="ECO:0000259" key="10">
    <source>
        <dbReference type="Pfam" id="PF18139"/>
    </source>
</evidence>
<dbReference type="GO" id="GO:0005886">
    <property type="term" value="C:plasma membrane"/>
    <property type="evidence" value="ECO:0007669"/>
    <property type="project" value="TreeGrafter"/>
</dbReference>
<evidence type="ECO:0000256" key="4">
    <source>
        <dbReference type="ARBA" id="ARBA00022989"/>
    </source>
</evidence>
<dbReference type="OrthoDB" id="6118315at2759"/>
<evidence type="ECO:0000256" key="2">
    <source>
        <dbReference type="ARBA" id="ARBA00022448"/>
    </source>
</evidence>
<dbReference type="Pfam" id="PF18139">
    <property type="entry name" value="LSDAT_euk"/>
    <property type="match status" value="1"/>
</dbReference>
<feature type="compositionally biased region" description="Polar residues" evidence="8">
    <location>
        <begin position="35"/>
        <end position="47"/>
    </location>
</feature>
<evidence type="ECO:0000256" key="7">
    <source>
        <dbReference type="ARBA" id="ARBA00023303"/>
    </source>
</evidence>
<keyword evidence="6 9" id="KW-0472">Membrane</keyword>
<comment type="subcellular location">
    <subcellularLocation>
        <location evidence="1">Membrane</location>
        <topology evidence="1">Multi-pass membrane protein</topology>
    </subcellularLocation>
</comment>
<keyword evidence="4 9" id="KW-1133">Transmembrane helix</keyword>
<dbReference type="EMBL" id="CACVKT020002268">
    <property type="protein sequence ID" value="CAC5377166.1"/>
    <property type="molecule type" value="Genomic_DNA"/>
</dbReference>
<dbReference type="AlphaFoldDB" id="A0A6J8B1D9"/>
<feature type="transmembrane region" description="Helical" evidence="9">
    <location>
        <begin position="730"/>
        <end position="750"/>
    </location>
</feature>
<evidence type="ECO:0000256" key="9">
    <source>
        <dbReference type="SAM" id="Phobius"/>
    </source>
</evidence>
<evidence type="ECO:0000256" key="3">
    <source>
        <dbReference type="ARBA" id="ARBA00022692"/>
    </source>
</evidence>
<evidence type="ECO:0000313" key="13">
    <source>
        <dbReference type="Proteomes" id="UP000507470"/>
    </source>
</evidence>
<keyword evidence="7" id="KW-0407">Ion channel</keyword>
<evidence type="ECO:0000256" key="5">
    <source>
        <dbReference type="ARBA" id="ARBA00023065"/>
    </source>
</evidence>
<dbReference type="GO" id="GO:0099604">
    <property type="term" value="F:ligand-gated calcium channel activity"/>
    <property type="evidence" value="ECO:0007669"/>
    <property type="project" value="TreeGrafter"/>
</dbReference>
<dbReference type="PANTHER" id="PTHR13800">
    <property type="entry name" value="TRANSIENT RECEPTOR POTENTIAL CATION CHANNEL, SUBFAMILY M, MEMBER 6"/>
    <property type="match status" value="1"/>
</dbReference>
<dbReference type="InterPro" id="IPR050927">
    <property type="entry name" value="TRPM"/>
</dbReference>
<accession>A0A6J8B1D9</accession>
<gene>
    <name evidence="12" type="ORF">MCOR_13532</name>
</gene>
<evidence type="ECO:0000313" key="12">
    <source>
        <dbReference type="EMBL" id="CAC5377166.1"/>
    </source>
</evidence>
<protein>
    <submittedName>
        <fullName evidence="12">Uncharacterized protein</fullName>
    </submittedName>
</protein>
<evidence type="ECO:0000256" key="1">
    <source>
        <dbReference type="ARBA" id="ARBA00004141"/>
    </source>
</evidence>
<evidence type="ECO:0000256" key="8">
    <source>
        <dbReference type="SAM" id="MobiDB-lite"/>
    </source>
</evidence>
<feature type="region of interest" description="Disordered" evidence="8">
    <location>
        <begin position="69"/>
        <end position="106"/>
    </location>
</feature>
<keyword evidence="3 9" id="KW-0812">Transmembrane</keyword>
<dbReference type="PANTHER" id="PTHR13800:SF12">
    <property type="entry name" value="TRANSIENT RECEPTOR POTENTIAL CATION CHANNEL SUBFAMILY M MEMBER-LIKE 2"/>
    <property type="match status" value="1"/>
</dbReference>
<dbReference type="InterPro" id="IPR057366">
    <property type="entry name" value="TRPM-like"/>
</dbReference>
<reference evidence="12 13" key="1">
    <citation type="submission" date="2020-06" db="EMBL/GenBank/DDBJ databases">
        <authorList>
            <person name="Li R."/>
            <person name="Bekaert M."/>
        </authorList>
    </citation>
    <scope>NUCLEOTIDE SEQUENCE [LARGE SCALE GENOMIC DNA]</scope>
    <source>
        <strain evidence="13">wild</strain>
    </source>
</reference>
<feature type="region of interest" description="Disordered" evidence="8">
    <location>
        <begin position="24"/>
        <end position="47"/>
    </location>
</feature>
<evidence type="ECO:0000256" key="6">
    <source>
        <dbReference type="ARBA" id="ARBA00023136"/>
    </source>
</evidence>
<feature type="domain" description="TRPM-like" evidence="11">
    <location>
        <begin position="509"/>
        <end position="641"/>
    </location>
</feature>
<keyword evidence="13" id="KW-1185">Reference proteome</keyword>
<proteinExistence type="predicted"/>
<dbReference type="InterPro" id="IPR041491">
    <property type="entry name" value="TRPM_SLOG"/>
</dbReference>
<name>A0A6J8B1D9_MYTCO</name>
<keyword evidence="2" id="KW-0813">Transport</keyword>
<feature type="domain" description="TRPM SLOG" evidence="10">
    <location>
        <begin position="223"/>
        <end position="302"/>
    </location>
</feature>
<dbReference type="Proteomes" id="UP000507470">
    <property type="component" value="Unassembled WGS sequence"/>
</dbReference>
<evidence type="ECO:0000259" key="11">
    <source>
        <dbReference type="Pfam" id="PF25508"/>
    </source>
</evidence>
<feature type="compositionally biased region" description="Basic and acidic residues" evidence="8">
    <location>
        <begin position="71"/>
        <end position="85"/>
    </location>
</feature>
<organism evidence="12 13">
    <name type="scientific">Mytilus coruscus</name>
    <name type="common">Sea mussel</name>
    <dbReference type="NCBI Taxonomy" id="42192"/>
    <lineage>
        <taxon>Eukaryota</taxon>
        <taxon>Metazoa</taxon>
        <taxon>Spiralia</taxon>
        <taxon>Lophotrochozoa</taxon>
        <taxon>Mollusca</taxon>
        <taxon>Bivalvia</taxon>
        <taxon>Autobranchia</taxon>
        <taxon>Pteriomorphia</taxon>
        <taxon>Mytilida</taxon>
        <taxon>Mytiloidea</taxon>
        <taxon>Mytilidae</taxon>
        <taxon>Mytilinae</taxon>
        <taxon>Mytilus</taxon>
    </lineage>
</organism>
<feature type="transmembrane region" description="Helical" evidence="9">
    <location>
        <begin position="806"/>
        <end position="831"/>
    </location>
</feature>
<keyword evidence="5" id="KW-0406">Ion transport</keyword>
<sequence length="933" mass="106811">MTTIANSNFLKYSRYFPNHLEYASQVPRDSPHPIATTSASQTDGSDTIQTYTQTDDKIVHEIAIQTEDEEVTKSVVEEPQPKFELMKPQQSSTGDGRDGQTSTIPPPEEIWDELTNFGEPRIVVSVIGAYNECTPTYEWADHSFLRNAISHVAKYSGRCGFLFHEKNADFIKSVVSRSCFIEGLPQKYGYSSMHFSNLTLPKYFFLQNDDQHTGDTSEYFKDLLELEKYINSEGQVSFKEGEKKSKMLSNIRVPVALLVLNGDLDTLDHVMRAIYSDISVVVVKGTGGAADLIALCLEDFSKLKRELPIMITRRFTKGNFNKILEVFKMIIEKDWMISIFDIKVEEHDSLWERITDGIIRAWSFEEKHDEEIMMPEYLSLNGGEYISNYVANIDGLTRRELFAGYSLNESDGQENIMDENRQNVFVTSFHVGKIDIMEQILNSNETFSMSKSTFQGLWKQEIAIEDDKILQSVCPSDIEDPNAPIYIADELLKGLCCSKIGMITCCKRCRKSSKGDNNDSVSDTVPTNETLRIAVLLNQTKNAATLWYQFENPMMTALISSMYLTSLAKIAEEKFEENRQDAYQSHAKLFLSRAVRLLEKMFTDDEQMAIEALDNVCDVWGHIESPLHFGHQFNIEEFISHSSNQKDASKRLFSYNVAAVEDVHLDIKPEKITAKAPSSQKQKSTSTTSVYPITISGWFSFIKDHWSKNSKLAIFTAPATKIVIHLLVDLMQYLVILIILVFAAGVVYHANVYPSHTVTGSSNIEYWTILQIPYWQVYGELFLDTLQGNDNSGCKDNDPNCAAGDWITPVIAAFYMMLTNWLLLNIVIAMFSARFKEIRNNSGQKWRYYRHSVIINFEDRIPSPLNFPFRIFSFLWYTTKCPCCPCYKKTTKGDMSNMLNKQRQFAKEIIAEEKHERRILRKQRTKEKHPKKT</sequence>
<feature type="compositionally biased region" description="Polar residues" evidence="8">
    <location>
        <begin position="88"/>
        <end position="103"/>
    </location>
</feature>